<dbReference type="GO" id="GO:0003951">
    <property type="term" value="F:NAD+ kinase activity"/>
    <property type="evidence" value="ECO:0007669"/>
    <property type="project" value="InterPro"/>
</dbReference>
<evidence type="ECO:0000313" key="3">
    <source>
        <dbReference type="Proteomes" id="UP000245431"/>
    </source>
</evidence>
<evidence type="ECO:0000313" key="2">
    <source>
        <dbReference type="EMBL" id="SBW80941.1"/>
    </source>
</evidence>
<dbReference type="PANTHER" id="PTHR40697:SF2">
    <property type="entry name" value="ATP-NAD KINASE-RELATED"/>
    <property type="match status" value="1"/>
</dbReference>
<dbReference type="PIRSF" id="PIRSF016907">
    <property type="entry name" value="Kin_ATP-NAD"/>
    <property type="match status" value="1"/>
</dbReference>
<name>A0A1D3JYB5_PSEVE</name>
<dbReference type="InterPro" id="IPR039065">
    <property type="entry name" value="AcoX-like"/>
</dbReference>
<dbReference type="PANTHER" id="PTHR40697">
    <property type="entry name" value="ACETOIN CATABOLISM PROTEIN X"/>
    <property type="match status" value="1"/>
</dbReference>
<dbReference type="GO" id="GO:0051287">
    <property type="term" value="F:NAD binding"/>
    <property type="evidence" value="ECO:0007669"/>
    <property type="project" value="UniProtKB-ARBA"/>
</dbReference>
<organism evidence="2 3">
    <name type="scientific">Pseudomonas veronii 1YdBTEX2</name>
    <dbReference type="NCBI Taxonomy" id="1295141"/>
    <lineage>
        <taxon>Bacteria</taxon>
        <taxon>Pseudomonadati</taxon>
        <taxon>Pseudomonadota</taxon>
        <taxon>Gammaproteobacteria</taxon>
        <taxon>Pseudomonadales</taxon>
        <taxon>Pseudomonadaceae</taxon>
        <taxon>Pseudomonas</taxon>
    </lineage>
</organism>
<dbReference type="Gene3D" id="3.40.50.10330">
    <property type="entry name" value="Probable inorganic polyphosphate/atp-NAD kinase, domain 1"/>
    <property type="match status" value="1"/>
</dbReference>
<dbReference type="InterPro" id="IPR017438">
    <property type="entry name" value="ATP-NAD_kinase_N"/>
</dbReference>
<keyword evidence="1" id="KW-0963">Cytoplasm</keyword>
<sequence>MREQRDFDISLRSAGQGKTIGLIVNPVAGMGGRVGLKGTDGPDILREAIRRGAVPVSSERASIALKRLAALVTPFQLITGAGELGEDAARAAGIEPIVVYTPSPGSSRPDDTRNAALVMAYASVDLILFAGGDGTARDVLGVVNDRVPILGIPTGVKMYSAVFGTNSDNAGNLAARVIAGESSVRFREAEVMDIDEAAMRNDQVSARLYGYARSPHERHLVQNAKAGSVLNENLALDAVARQVVRQMKAGWLYLLGPGTTTRRIMTELGLPSTLLGVDAVMDGALVGADLNEQALIHLIEGQETRIIVGVLGGHGSLFGRGNQQISAEVIRRTGRENIIVITSMDKLISLDAGCLRVDTGDAEVDAMLSGHIRVHTGPDRSVFFRVRS</sequence>
<reference evidence="3" key="1">
    <citation type="submission" date="2016-07" db="EMBL/GenBank/DDBJ databases">
        <authorList>
            <person name="Florea S."/>
            <person name="Webb J.S."/>
            <person name="Jaromczyk J."/>
            <person name="Schardl C.L."/>
        </authorList>
    </citation>
    <scope>NUCLEOTIDE SEQUENCE [LARGE SCALE GENOMIC DNA]</scope>
    <source>
        <strain evidence="3">1YdBTEX2</strain>
    </source>
</reference>
<dbReference type="RefSeq" id="WP_017849123.1">
    <property type="nucleotide sequence ID" value="NZ_AOUH01000038.1"/>
</dbReference>
<dbReference type="GO" id="GO:0006741">
    <property type="term" value="P:NADP+ biosynthetic process"/>
    <property type="evidence" value="ECO:0007669"/>
    <property type="project" value="InterPro"/>
</dbReference>
<dbReference type="Pfam" id="PF01513">
    <property type="entry name" value="NAD_kinase"/>
    <property type="match status" value="1"/>
</dbReference>
<dbReference type="InterPro" id="IPR002504">
    <property type="entry name" value="NADK"/>
</dbReference>
<dbReference type="InterPro" id="IPR016064">
    <property type="entry name" value="NAD/diacylglycerol_kinase_sf"/>
</dbReference>
<dbReference type="AlphaFoldDB" id="A0A1D3JYB5"/>
<gene>
    <name evidence="2" type="ORF">PVE_R1G3058</name>
</gene>
<dbReference type="GO" id="GO:0005524">
    <property type="term" value="F:ATP binding"/>
    <property type="evidence" value="ECO:0007669"/>
    <property type="project" value="UniProtKB-ARBA"/>
</dbReference>
<protein>
    <submittedName>
        <fullName evidence="2">NAD(+)/NADH kinase</fullName>
    </submittedName>
</protein>
<proteinExistence type="predicted"/>
<keyword evidence="2" id="KW-0418">Kinase</keyword>
<accession>A0A1D3JYB5</accession>
<dbReference type="SUPFAM" id="SSF111331">
    <property type="entry name" value="NAD kinase/diacylglycerol kinase-like"/>
    <property type="match status" value="1"/>
</dbReference>
<dbReference type="InterPro" id="IPR011386">
    <property type="entry name" value="Put_ATP-NAD_kin"/>
</dbReference>
<evidence type="ECO:0000256" key="1">
    <source>
        <dbReference type="ARBA" id="ARBA00022490"/>
    </source>
</evidence>
<dbReference type="Pfam" id="PF20143">
    <property type="entry name" value="NAD_kinase_C"/>
    <property type="match status" value="1"/>
</dbReference>
<keyword evidence="2" id="KW-0808">Transferase</keyword>
<dbReference type="Proteomes" id="UP000245431">
    <property type="component" value="Chromosome PVE_r1"/>
</dbReference>
<dbReference type="EMBL" id="LT599583">
    <property type="protein sequence ID" value="SBW80941.1"/>
    <property type="molecule type" value="Genomic_DNA"/>
</dbReference>